<dbReference type="RefSeq" id="XP_014158677.1">
    <property type="nucleotide sequence ID" value="XM_014303202.1"/>
</dbReference>
<name>A0A0L0G6Y2_9EUKA</name>
<dbReference type="PROSITE" id="PS51286">
    <property type="entry name" value="RAP"/>
    <property type="match status" value="1"/>
</dbReference>
<protein>
    <recommendedName>
        <fullName evidence="1">RAP domain-containing protein</fullName>
    </recommendedName>
</protein>
<dbReference type="Gene3D" id="3.40.960.10">
    <property type="entry name" value="VSR Endonuclease"/>
    <property type="match status" value="1"/>
</dbReference>
<dbReference type="OrthoDB" id="413408at2759"/>
<dbReference type="Pfam" id="PF08373">
    <property type="entry name" value="RAP"/>
    <property type="match status" value="1"/>
</dbReference>
<evidence type="ECO:0000313" key="3">
    <source>
        <dbReference type="Proteomes" id="UP000054560"/>
    </source>
</evidence>
<organism evidence="2 3">
    <name type="scientific">Sphaeroforma arctica JP610</name>
    <dbReference type="NCBI Taxonomy" id="667725"/>
    <lineage>
        <taxon>Eukaryota</taxon>
        <taxon>Ichthyosporea</taxon>
        <taxon>Ichthyophonida</taxon>
        <taxon>Sphaeroforma</taxon>
    </lineage>
</organism>
<dbReference type="EMBL" id="KQ241741">
    <property type="protein sequence ID" value="KNC84775.1"/>
    <property type="molecule type" value="Genomic_DNA"/>
</dbReference>
<dbReference type="Proteomes" id="UP000054560">
    <property type="component" value="Unassembled WGS sequence"/>
</dbReference>
<dbReference type="eggNOG" id="ENOG502SE2V">
    <property type="taxonomic scope" value="Eukaryota"/>
</dbReference>
<evidence type="ECO:0000313" key="2">
    <source>
        <dbReference type="EMBL" id="KNC84775.1"/>
    </source>
</evidence>
<keyword evidence="3" id="KW-1185">Reference proteome</keyword>
<feature type="domain" description="RAP" evidence="1">
    <location>
        <begin position="228"/>
        <end position="290"/>
    </location>
</feature>
<accession>A0A0L0G6Y2</accession>
<evidence type="ECO:0000259" key="1">
    <source>
        <dbReference type="PROSITE" id="PS51286"/>
    </source>
</evidence>
<sequence>MYVAGLTPVVEKMLQTIAGKQPAKVARLDMATTLRAYFAMVRLDPECGDVLGGPAVQAFSPFIPKSAQDVTNPKGQSVTPMHPDEVALWAWTTCSTPAVSDPMVKEALLYLLSYIGGNGRLEDSSQNVFETTTFMPHQLMSMTFQVYLSVANLAQERLPLSRPQKAALAKIKHSFANGGRDEEQPETPNRSEQKLAQTVGALNLGSVQPQFKAKNGYTIDVAVPEKKLAFEFQGPTHFSSAPAMINQRIPMAGLQLKQRHLKAEGWRVVHIPFWEWAELRIVDRSKYLTEKIKESKNKLPVGEPNTSAHYANETEVPDFEGLETPRRGTLWKSVGNFREDRHKGPRGKRPSFDVVASYLKDRRNKLSDRSAKLLAEDYGREYDLSEEERERIRRYLRKSPEPATN</sequence>
<dbReference type="AlphaFoldDB" id="A0A0L0G6Y2"/>
<proteinExistence type="predicted"/>
<dbReference type="GeneID" id="25903521"/>
<gene>
    <name evidence="2" type="ORF">SARC_03017</name>
</gene>
<dbReference type="InterPro" id="IPR013584">
    <property type="entry name" value="RAP"/>
</dbReference>
<reference evidence="2 3" key="1">
    <citation type="submission" date="2011-02" db="EMBL/GenBank/DDBJ databases">
        <title>The Genome Sequence of Sphaeroforma arctica JP610.</title>
        <authorList>
            <consortium name="The Broad Institute Genome Sequencing Platform"/>
            <person name="Russ C."/>
            <person name="Cuomo C."/>
            <person name="Young S.K."/>
            <person name="Zeng Q."/>
            <person name="Gargeya S."/>
            <person name="Alvarado L."/>
            <person name="Berlin A."/>
            <person name="Chapman S.B."/>
            <person name="Chen Z."/>
            <person name="Freedman E."/>
            <person name="Gellesch M."/>
            <person name="Goldberg J."/>
            <person name="Griggs A."/>
            <person name="Gujja S."/>
            <person name="Heilman E."/>
            <person name="Heiman D."/>
            <person name="Howarth C."/>
            <person name="Mehta T."/>
            <person name="Neiman D."/>
            <person name="Pearson M."/>
            <person name="Roberts A."/>
            <person name="Saif S."/>
            <person name="Shea T."/>
            <person name="Shenoy N."/>
            <person name="Sisk P."/>
            <person name="Stolte C."/>
            <person name="Sykes S."/>
            <person name="White J."/>
            <person name="Yandava C."/>
            <person name="Burger G."/>
            <person name="Gray M.W."/>
            <person name="Holland P.W.H."/>
            <person name="King N."/>
            <person name="Lang F.B.F."/>
            <person name="Roger A.J."/>
            <person name="Ruiz-Trillo I."/>
            <person name="Haas B."/>
            <person name="Nusbaum C."/>
            <person name="Birren B."/>
        </authorList>
    </citation>
    <scope>NUCLEOTIDE SEQUENCE [LARGE SCALE GENOMIC DNA]</scope>
    <source>
        <strain evidence="2 3">JP610</strain>
    </source>
</reference>
<dbReference type="SMART" id="SM00952">
    <property type="entry name" value="RAP"/>
    <property type="match status" value="1"/>
</dbReference>